<comment type="caution">
    <text evidence="2">The sequence shown here is derived from an EMBL/GenBank/DDBJ whole genome shotgun (WGS) entry which is preliminary data.</text>
</comment>
<proteinExistence type="predicted"/>
<gene>
    <name evidence="2" type="ORF">K8U77_09960</name>
</gene>
<feature type="domain" description="Cyclodeaminase/cyclohydrolase" evidence="1">
    <location>
        <begin position="5"/>
        <end position="183"/>
    </location>
</feature>
<dbReference type="Pfam" id="PF04961">
    <property type="entry name" value="FTCD_C"/>
    <property type="match status" value="1"/>
</dbReference>
<evidence type="ECO:0000313" key="2">
    <source>
        <dbReference type="EMBL" id="HJF66421.1"/>
    </source>
</evidence>
<dbReference type="EMBL" id="DYWI01000195">
    <property type="protein sequence ID" value="HJF66421.1"/>
    <property type="molecule type" value="Genomic_DNA"/>
</dbReference>
<dbReference type="GO" id="GO:0003824">
    <property type="term" value="F:catalytic activity"/>
    <property type="evidence" value="ECO:0007669"/>
    <property type="project" value="InterPro"/>
</dbReference>
<dbReference type="Gene3D" id="1.20.120.680">
    <property type="entry name" value="Formiminotetrahydrofolate cyclodeaminase monomer, up-and-down helical bundle"/>
    <property type="match status" value="1"/>
</dbReference>
<accession>A0A9D3A286</accession>
<sequence>MVPDKKFIEAVASAAPTPGGGGASAYAGALAAALGSMVGNLTLGKQKYAAIQGDLKGVLLQFKACRETLLRLVEDDAKAFSALARTWKMPKATTAQQQLRHAAGQKALVDACEIPLQIMRVCAKVIELDDFLAHNASRLALSDVGASAVLAKGAMEAAALNVYVNTAMMDDTPTAEAFEREAKDLVKSFSYQADVLYDYVRHEISGR</sequence>
<organism evidence="2 3">
    <name type="scientific">Slackia equolifaciens</name>
    <dbReference type="NCBI Taxonomy" id="498718"/>
    <lineage>
        <taxon>Bacteria</taxon>
        <taxon>Bacillati</taxon>
        <taxon>Actinomycetota</taxon>
        <taxon>Coriobacteriia</taxon>
        <taxon>Eggerthellales</taxon>
        <taxon>Eggerthellaceae</taxon>
        <taxon>Slackia</taxon>
    </lineage>
</organism>
<dbReference type="InterPro" id="IPR036178">
    <property type="entry name" value="Formintransfe-cycloase-like_sf"/>
</dbReference>
<evidence type="ECO:0000313" key="3">
    <source>
        <dbReference type="Proteomes" id="UP000786989"/>
    </source>
</evidence>
<protein>
    <submittedName>
        <fullName evidence="2">Cyclodeaminase/cyclohydrolase family protein</fullName>
    </submittedName>
</protein>
<dbReference type="SUPFAM" id="SSF101262">
    <property type="entry name" value="Methenyltetrahydrofolate cyclohydrolase-like"/>
    <property type="match status" value="1"/>
</dbReference>
<evidence type="ECO:0000259" key="1">
    <source>
        <dbReference type="Pfam" id="PF04961"/>
    </source>
</evidence>
<dbReference type="Proteomes" id="UP000786989">
    <property type="component" value="Unassembled WGS sequence"/>
</dbReference>
<dbReference type="AlphaFoldDB" id="A0A9D3A286"/>
<reference evidence="2" key="2">
    <citation type="submission" date="2021-09" db="EMBL/GenBank/DDBJ databases">
        <authorList>
            <person name="Gilroy R."/>
        </authorList>
    </citation>
    <scope>NUCLEOTIDE SEQUENCE</scope>
    <source>
        <strain evidence="2">ChiGjej6B6-11269</strain>
    </source>
</reference>
<reference evidence="2" key="1">
    <citation type="journal article" date="2021" name="PeerJ">
        <title>Extensive microbial diversity within the chicken gut microbiome revealed by metagenomics and culture.</title>
        <authorList>
            <person name="Gilroy R."/>
            <person name="Ravi A."/>
            <person name="Getino M."/>
            <person name="Pursley I."/>
            <person name="Horton D.L."/>
            <person name="Alikhan N.F."/>
            <person name="Baker D."/>
            <person name="Gharbi K."/>
            <person name="Hall N."/>
            <person name="Watson M."/>
            <person name="Adriaenssens E.M."/>
            <person name="Foster-Nyarko E."/>
            <person name="Jarju S."/>
            <person name="Secka A."/>
            <person name="Antonio M."/>
            <person name="Oren A."/>
            <person name="Chaudhuri R.R."/>
            <person name="La Ragione R."/>
            <person name="Hildebrand F."/>
            <person name="Pallen M.J."/>
        </authorList>
    </citation>
    <scope>NUCLEOTIDE SEQUENCE</scope>
    <source>
        <strain evidence="2">ChiGjej6B6-11269</strain>
    </source>
</reference>
<name>A0A9D3A286_9ACTN</name>
<dbReference type="InterPro" id="IPR007044">
    <property type="entry name" value="Cyclodeamin/CycHdrlase"/>
</dbReference>